<evidence type="ECO:0000313" key="3">
    <source>
        <dbReference type="EMBL" id="ODH44714.1"/>
    </source>
</evidence>
<accession>A0A1D2JNN8</accession>
<reference evidence="3 4" key="1">
    <citation type="submission" date="2016-06" db="EMBL/GenBank/DDBJ databases">
        <authorList>
            <person name="Kjaerup R.B."/>
            <person name="Dalgaard T.S."/>
            <person name="Juul-Madsen H.R."/>
        </authorList>
    </citation>
    <scope>NUCLEOTIDE SEQUENCE [LARGE SCALE GENOMIC DNA]</scope>
    <source>
        <strain evidence="3 4">Pb300</strain>
    </source>
</reference>
<feature type="region of interest" description="Disordered" evidence="1">
    <location>
        <begin position="367"/>
        <end position="426"/>
    </location>
</feature>
<proteinExistence type="predicted"/>
<dbReference type="VEuPathDB" id="FungiDB:PADG_06263"/>
<dbReference type="PROSITE" id="PS50969">
    <property type="entry name" value="FCP1"/>
    <property type="match status" value="1"/>
</dbReference>
<dbReference type="InterPro" id="IPR036412">
    <property type="entry name" value="HAD-like_sf"/>
</dbReference>
<feature type="region of interest" description="Disordered" evidence="1">
    <location>
        <begin position="185"/>
        <end position="245"/>
    </location>
</feature>
<feature type="compositionally biased region" description="Acidic residues" evidence="1">
    <location>
        <begin position="375"/>
        <end position="385"/>
    </location>
</feature>
<organism evidence="3 4">
    <name type="scientific">Paracoccidioides brasiliensis</name>
    <dbReference type="NCBI Taxonomy" id="121759"/>
    <lineage>
        <taxon>Eukaryota</taxon>
        <taxon>Fungi</taxon>
        <taxon>Dikarya</taxon>
        <taxon>Ascomycota</taxon>
        <taxon>Pezizomycotina</taxon>
        <taxon>Eurotiomycetes</taxon>
        <taxon>Eurotiomycetidae</taxon>
        <taxon>Onygenales</taxon>
        <taxon>Ajellomycetaceae</taxon>
        <taxon>Paracoccidioides</taxon>
    </lineage>
</organism>
<dbReference type="InterPro" id="IPR023214">
    <property type="entry name" value="HAD_sf"/>
</dbReference>
<feature type="region of interest" description="Disordered" evidence="1">
    <location>
        <begin position="26"/>
        <end position="96"/>
    </location>
</feature>
<feature type="region of interest" description="Disordered" evidence="1">
    <location>
        <begin position="491"/>
        <end position="521"/>
    </location>
</feature>
<feature type="compositionally biased region" description="Low complexity" evidence="1">
    <location>
        <begin position="186"/>
        <end position="200"/>
    </location>
</feature>
<dbReference type="InterPro" id="IPR050365">
    <property type="entry name" value="TIM50"/>
</dbReference>
<dbReference type="Proteomes" id="UP000242814">
    <property type="component" value="Unassembled WGS sequence"/>
</dbReference>
<dbReference type="InterPro" id="IPR004274">
    <property type="entry name" value="FCP1_dom"/>
</dbReference>
<feature type="compositionally biased region" description="Basic and acidic residues" evidence="1">
    <location>
        <begin position="654"/>
        <end position="668"/>
    </location>
</feature>
<name>A0A1D2JNN8_PARBR</name>
<dbReference type="SUPFAM" id="SSF56784">
    <property type="entry name" value="HAD-like"/>
    <property type="match status" value="1"/>
</dbReference>
<feature type="compositionally biased region" description="Basic and acidic residues" evidence="1">
    <location>
        <begin position="602"/>
        <end position="616"/>
    </location>
</feature>
<dbReference type="Gene3D" id="3.40.50.1000">
    <property type="entry name" value="HAD superfamily/HAD-like"/>
    <property type="match status" value="1"/>
</dbReference>
<evidence type="ECO:0000259" key="2">
    <source>
        <dbReference type="PROSITE" id="PS50969"/>
    </source>
</evidence>
<dbReference type="EMBL" id="LZYO01000017">
    <property type="protein sequence ID" value="ODH44714.1"/>
    <property type="molecule type" value="Genomic_DNA"/>
</dbReference>
<dbReference type="SMART" id="SM00577">
    <property type="entry name" value="CPDc"/>
    <property type="match status" value="1"/>
</dbReference>
<gene>
    <name evidence="3" type="ORF">ACO22_00792</name>
</gene>
<feature type="region of interest" description="Disordered" evidence="1">
    <location>
        <begin position="643"/>
        <end position="679"/>
    </location>
</feature>
<evidence type="ECO:0000256" key="1">
    <source>
        <dbReference type="SAM" id="MobiDB-lite"/>
    </source>
</evidence>
<dbReference type="AlphaFoldDB" id="A0A1D2JNN8"/>
<feature type="compositionally biased region" description="Gly residues" evidence="1">
    <location>
        <begin position="504"/>
        <end position="515"/>
    </location>
</feature>
<comment type="caution">
    <text evidence="3">The sequence shown here is derived from an EMBL/GenBank/DDBJ whole genome shotgun (WGS) entry which is preliminary data.</text>
</comment>
<evidence type="ECO:0000313" key="4">
    <source>
        <dbReference type="Proteomes" id="UP000242814"/>
    </source>
</evidence>
<protein>
    <recommendedName>
        <fullName evidence="2">FCP1 homology domain-containing protein</fullName>
    </recommendedName>
</protein>
<dbReference type="Pfam" id="PF03031">
    <property type="entry name" value="NIF"/>
    <property type="match status" value="2"/>
</dbReference>
<dbReference type="VEuPathDB" id="FungiDB:PABG_12447"/>
<feature type="region of interest" description="Disordered" evidence="1">
    <location>
        <begin position="582"/>
        <end position="623"/>
    </location>
</feature>
<sequence length="679" mass="76612">MSTPLPSADDSDRIYRPDAWRSFANRWTAHDHEPNSRKQCQQQQQQHHETESSSSSRQGRRLELERPSDPNVPTYQYPSPGRGPWRDRRPAPAPAPTRVYAHTQMASIPLGGAAIPLLQFPNHFSLPHQQQQQYQNQFQFHYQHQYQQLRAPLQYYPHPFSTILPFTPINYYSTMATQHTSDFNNLQQQHQQPQSQLPQSNTCPRANPDSNSNPRPLPSSPRRSVTHPQAPTPTPTYLSQSSHPPKLRATAQPLLIILDLNGTLIHRVGRRPIRFKTRPGLHKFITELFANYTVMVWTSSQPLTVREVFEKTFTKEERGKFIAVWARDTLGLTARQYSEKVQVYKRLDKVWRDERIVQTYPGSAGIAETARSVETEAETETETDIDNTSGNLAHPIGDSKTKKTRNNKAKSVTTTTSPSPTPWNQTNTILIDDSALKALAQPHNIIEIPEFTNSNPAAYEEKVLDTVLRQLHVLSRYEDVSCKVREWEEMRKRLQHQQQQQKKGGNGEGHGGGDGSMPRSHSKVDIEEFWDKQLARDEEVIGLMDGAGEGTGTGAGADADVDALLANQSLSQLEIQTPVQTRNGHENPVPNHIQAPQPTNRLAEEDSKNMPLEEARVHRRREKKRVKKAARLAADADAAVETDALTVAGGDDPWDSRTDWGSRDREAEGGVVLDDGLRA</sequence>
<dbReference type="PANTHER" id="PTHR12210">
    <property type="entry name" value="DULLARD PROTEIN PHOSPHATASE"/>
    <property type="match status" value="1"/>
</dbReference>
<feature type="domain" description="FCP1 homology" evidence="2">
    <location>
        <begin position="249"/>
        <end position="471"/>
    </location>
</feature>